<dbReference type="PANTHER" id="PTHR43096:SF52">
    <property type="entry name" value="DNAJ HOMOLOG 1, MITOCHONDRIAL-RELATED"/>
    <property type="match status" value="1"/>
</dbReference>
<organism evidence="4 5">
    <name type="scientific">Formicincola oecophyllae</name>
    <dbReference type="NCBI Taxonomy" id="2558361"/>
    <lineage>
        <taxon>Bacteria</taxon>
        <taxon>Pseudomonadati</taxon>
        <taxon>Pseudomonadota</taxon>
        <taxon>Alphaproteobacteria</taxon>
        <taxon>Acetobacterales</taxon>
        <taxon>Acetobacteraceae</taxon>
        <taxon>Formicincola</taxon>
    </lineage>
</organism>
<dbReference type="AlphaFoldDB" id="A0A4Y6U8B4"/>
<evidence type="ECO:0000313" key="4">
    <source>
        <dbReference type="EMBL" id="QDH13679.1"/>
    </source>
</evidence>
<gene>
    <name evidence="4" type="ORF">E3E12_05170</name>
</gene>
<dbReference type="PANTHER" id="PTHR43096">
    <property type="entry name" value="DNAJ HOMOLOG 1, MITOCHONDRIAL-RELATED"/>
    <property type="match status" value="1"/>
</dbReference>
<dbReference type="SMART" id="SM00271">
    <property type="entry name" value="DnaJ"/>
    <property type="match status" value="1"/>
</dbReference>
<dbReference type="EMBL" id="CP038231">
    <property type="protein sequence ID" value="QDH13679.1"/>
    <property type="molecule type" value="Genomic_DNA"/>
</dbReference>
<dbReference type="GO" id="GO:0051082">
    <property type="term" value="F:unfolded protein binding"/>
    <property type="evidence" value="ECO:0007669"/>
    <property type="project" value="InterPro"/>
</dbReference>
<dbReference type="InterPro" id="IPR002939">
    <property type="entry name" value="DnaJ_C"/>
</dbReference>
<dbReference type="Pfam" id="PF00226">
    <property type="entry name" value="DnaJ"/>
    <property type="match status" value="1"/>
</dbReference>
<keyword evidence="5" id="KW-1185">Reference proteome</keyword>
<evidence type="ECO:0000259" key="3">
    <source>
        <dbReference type="PROSITE" id="PS50076"/>
    </source>
</evidence>
<dbReference type="InterPro" id="IPR001623">
    <property type="entry name" value="DnaJ_domain"/>
</dbReference>
<reference evidence="4 5" key="1">
    <citation type="submission" date="2019-03" db="EMBL/GenBank/DDBJ databases">
        <title>The complete genome sequence of Swingsia_sp. F3b2 LMG30590(T).</title>
        <authorList>
            <person name="Chua K.-O."/>
            <person name="Chan K.-G."/>
            <person name="See-Too W.-S."/>
        </authorList>
    </citation>
    <scope>NUCLEOTIDE SEQUENCE [LARGE SCALE GENOMIC DNA]</scope>
    <source>
        <strain evidence="4 5">F3b2</strain>
    </source>
</reference>
<dbReference type="OrthoDB" id="9779889at2"/>
<name>A0A4Y6U8B4_9PROT</name>
<proteinExistence type="predicted"/>
<dbReference type="Proteomes" id="UP000318709">
    <property type="component" value="Chromosome"/>
</dbReference>
<dbReference type="PROSITE" id="PS50076">
    <property type="entry name" value="DNAJ_2"/>
    <property type="match status" value="1"/>
</dbReference>
<evidence type="ECO:0000256" key="1">
    <source>
        <dbReference type="ARBA" id="ARBA00023186"/>
    </source>
</evidence>
<evidence type="ECO:0000256" key="2">
    <source>
        <dbReference type="SAM" id="MobiDB-lite"/>
    </source>
</evidence>
<sequence length="306" mass="31837">MTADPYAVLGVPKTATDAEIKSAYRKLAKKYHPDANPGDATAEAEFKKVNNAYGLLGDKEKRARFDRGEIDADGNERAPQFSGGFGGGGFGGQAMHEEDLGAFFSDMFGGGRGGFGGGGGFRAGAMPRKGQDLHGEIHVPFDQAVLGGHQDVRIGDRTVDVTIPPGVESGNTLRLRGKGMPGRPGHDGTPGPAGDVLLRLVVGSSPRYRRDGNNLEATQDIDLRTAVLGGKVRVETPKGAVAVTVQPNSSSGTLLRLKGRGIAAHGSQPAGDLILKLAIVLGKAEPELEAFLKDHPNLGTLTGEAA</sequence>
<dbReference type="GO" id="GO:0042026">
    <property type="term" value="P:protein refolding"/>
    <property type="evidence" value="ECO:0007669"/>
    <property type="project" value="TreeGrafter"/>
</dbReference>
<dbReference type="KEGG" id="swf:E3E12_05170"/>
<dbReference type="InterPro" id="IPR008971">
    <property type="entry name" value="HSP40/DnaJ_pept-bd"/>
</dbReference>
<dbReference type="SUPFAM" id="SSF46565">
    <property type="entry name" value="Chaperone J-domain"/>
    <property type="match status" value="1"/>
</dbReference>
<dbReference type="InterPro" id="IPR036869">
    <property type="entry name" value="J_dom_sf"/>
</dbReference>
<dbReference type="Gene3D" id="1.10.287.110">
    <property type="entry name" value="DnaJ domain"/>
    <property type="match status" value="1"/>
</dbReference>
<dbReference type="RefSeq" id="WP_141443387.1">
    <property type="nucleotide sequence ID" value="NZ_CP038231.1"/>
</dbReference>
<dbReference type="Pfam" id="PF01556">
    <property type="entry name" value="DnaJ_C"/>
    <property type="match status" value="1"/>
</dbReference>
<feature type="region of interest" description="Disordered" evidence="2">
    <location>
        <begin position="160"/>
        <end position="193"/>
    </location>
</feature>
<dbReference type="CDD" id="cd10747">
    <property type="entry name" value="DnaJ_C"/>
    <property type="match status" value="1"/>
</dbReference>
<dbReference type="SUPFAM" id="SSF49493">
    <property type="entry name" value="HSP40/DnaJ peptide-binding domain"/>
    <property type="match status" value="2"/>
</dbReference>
<dbReference type="PRINTS" id="PR00625">
    <property type="entry name" value="JDOMAIN"/>
</dbReference>
<protein>
    <submittedName>
        <fullName evidence="4">J domain-containing protein</fullName>
    </submittedName>
</protein>
<evidence type="ECO:0000313" key="5">
    <source>
        <dbReference type="Proteomes" id="UP000318709"/>
    </source>
</evidence>
<dbReference type="CDD" id="cd06257">
    <property type="entry name" value="DnaJ"/>
    <property type="match status" value="1"/>
</dbReference>
<accession>A0A4Y6U8B4</accession>
<dbReference type="GO" id="GO:0005737">
    <property type="term" value="C:cytoplasm"/>
    <property type="evidence" value="ECO:0007669"/>
    <property type="project" value="TreeGrafter"/>
</dbReference>
<keyword evidence="1" id="KW-0143">Chaperone</keyword>
<feature type="domain" description="J" evidence="3">
    <location>
        <begin position="4"/>
        <end position="69"/>
    </location>
</feature>
<dbReference type="Gene3D" id="2.60.260.20">
    <property type="entry name" value="Urease metallochaperone UreE, N-terminal domain"/>
    <property type="match status" value="2"/>
</dbReference>